<dbReference type="eggNOG" id="ENOG502ZK0Y">
    <property type="taxonomic scope" value="Bacteria"/>
</dbReference>
<sequence length="141" mass="15528" precursor="true">MKLLTGNACGKRMLSSALMVGALIFLQAVLASNARAQTNIPYCVAEIDTWDYSINNKLLTIVARVRVEGEEALPRRIYVKFGGQGIRYSGQFQVPAMIDAIGTGMVRTNTSFVQVRMQNYDIDEVLSLEPLSADCYANPAF</sequence>
<keyword evidence="3" id="KW-1185">Reference proteome</keyword>
<evidence type="ECO:0000313" key="3">
    <source>
        <dbReference type="Proteomes" id="UP000003947"/>
    </source>
</evidence>
<protein>
    <submittedName>
        <fullName evidence="2">Uncharacterized protein</fullName>
    </submittedName>
</protein>
<feature type="chain" id="PRO_5003699161" evidence="1">
    <location>
        <begin position="37"/>
        <end position="141"/>
    </location>
</feature>
<name>I4YS79_9HYPH</name>
<evidence type="ECO:0000256" key="1">
    <source>
        <dbReference type="SAM" id="SignalP"/>
    </source>
</evidence>
<proteinExistence type="predicted"/>
<dbReference type="EMBL" id="JH660645">
    <property type="protein sequence ID" value="EIM26821.1"/>
    <property type="molecule type" value="Genomic_DNA"/>
</dbReference>
<dbReference type="Proteomes" id="UP000003947">
    <property type="component" value="Unassembled WGS sequence"/>
</dbReference>
<dbReference type="PATRIC" id="fig|864069.3.peg.3671"/>
<dbReference type="OrthoDB" id="9893184at2"/>
<dbReference type="STRING" id="864069.MicloDRAFT_00033710"/>
<reference evidence="2 3" key="1">
    <citation type="submission" date="2012-02" db="EMBL/GenBank/DDBJ databases">
        <title>Improved High-Quality Draft sequence of Microvirga sp. WSM3557.</title>
        <authorList>
            <consortium name="US DOE Joint Genome Institute"/>
            <person name="Lucas S."/>
            <person name="Han J."/>
            <person name="Lapidus A."/>
            <person name="Cheng J.-F."/>
            <person name="Goodwin L."/>
            <person name="Pitluck S."/>
            <person name="Peters L."/>
            <person name="Zhang X."/>
            <person name="Detter J.C."/>
            <person name="Han C."/>
            <person name="Tapia R."/>
            <person name="Land M."/>
            <person name="Hauser L."/>
            <person name="Kyrpides N."/>
            <person name="Ivanova N."/>
            <person name="Pagani I."/>
            <person name="Brau L."/>
            <person name="Yates R."/>
            <person name="O'Hara G."/>
            <person name="Rui T."/>
            <person name="Howieson J."/>
            <person name="Reeve W."/>
            <person name="Woyke T."/>
        </authorList>
    </citation>
    <scope>NUCLEOTIDE SEQUENCE [LARGE SCALE GENOMIC DNA]</scope>
    <source>
        <strain evidence="2 3">WSM3557</strain>
    </source>
</reference>
<dbReference type="AlphaFoldDB" id="I4YS79"/>
<dbReference type="HOGENOM" id="CLU_1823147_0_0_5"/>
<dbReference type="RefSeq" id="WP_009762871.1">
    <property type="nucleotide sequence ID" value="NZ_CP141050.1"/>
</dbReference>
<feature type="signal peptide" evidence="1">
    <location>
        <begin position="1"/>
        <end position="36"/>
    </location>
</feature>
<accession>I4YS79</accession>
<organism evidence="2 3">
    <name type="scientific">Microvirga lotononidis</name>
    <dbReference type="NCBI Taxonomy" id="864069"/>
    <lineage>
        <taxon>Bacteria</taxon>
        <taxon>Pseudomonadati</taxon>
        <taxon>Pseudomonadota</taxon>
        <taxon>Alphaproteobacteria</taxon>
        <taxon>Hyphomicrobiales</taxon>
        <taxon>Methylobacteriaceae</taxon>
        <taxon>Microvirga</taxon>
    </lineage>
</organism>
<evidence type="ECO:0000313" key="2">
    <source>
        <dbReference type="EMBL" id="EIM26821.1"/>
    </source>
</evidence>
<keyword evidence="1" id="KW-0732">Signal</keyword>
<gene>
    <name evidence="2" type="ORF">MicloDRAFT_00033710</name>
</gene>